<comment type="caution">
    <text evidence="1">The sequence shown here is derived from an EMBL/GenBank/DDBJ whole genome shotgun (WGS) entry which is preliminary data.</text>
</comment>
<evidence type="ECO:0000313" key="1">
    <source>
        <dbReference type="EMBL" id="ELS50582.1"/>
    </source>
</evidence>
<evidence type="ECO:0000313" key="2">
    <source>
        <dbReference type="Proteomes" id="UP000011205"/>
    </source>
</evidence>
<reference evidence="1 2" key="1">
    <citation type="journal article" date="2013" name="Genome Announc.">
        <title>Draft Genome Sequence of Streptomyces viridochromogenes Strain Tu57, Producer of Avilamycin.</title>
        <authorList>
            <person name="Gruning B.A."/>
            <person name="Erxleben A."/>
            <person name="Hahnlein A."/>
            <person name="Gunther S."/>
        </authorList>
    </citation>
    <scope>NUCLEOTIDE SEQUENCE [LARGE SCALE GENOMIC DNA]</scope>
    <source>
        <strain evidence="1 2">Tue57</strain>
    </source>
</reference>
<proteinExistence type="predicted"/>
<dbReference type="PATRIC" id="fig|1160705.3.peg.8316"/>
<accession>L8P5J5</accession>
<protein>
    <submittedName>
        <fullName evidence="1">Putative Transposase/IS110/IS902 family protein</fullName>
    </submittedName>
</protein>
<sequence length="37" mass="3756">MNPHHCVPAVEQVGLAPAGHVAAVLDEPVPVASTGER</sequence>
<dbReference type="AlphaFoldDB" id="L8P5J5"/>
<gene>
    <name evidence="1" type="ORF">STVIR_8418</name>
</gene>
<dbReference type="Proteomes" id="UP000011205">
    <property type="component" value="Unassembled WGS sequence"/>
</dbReference>
<name>L8P5J5_STRVR</name>
<dbReference type="EMBL" id="AMLP01000272">
    <property type="protein sequence ID" value="ELS50582.1"/>
    <property type="molecule type" value="Genomic_DNA"/>
</dbReference>
<organism evidence="1 2">
    <name type="scientific">Streptomyces viridochromogenes Tue57</name>
    <dbReference type="NCBI Taxonomy" id="1160705"/>
    <lineage>
        <taxon>Bacteria</taxon>
        <taxon>Bacillati</taxon>
        <taxon>Actinomycetota</taxon>
        <taxon>Actinomycetes</taxon>
        <taxon>Kitasatosporales</taxon>
        <taxon>Streptomycetaceae</taxon>
        <taxon>Streptomyces</taxon>
    </lineage>
</organism>